<dbReference type="Gramene" id="Bo4g076650.1">
    <property type="protein sequence ID" value="Bo4g076650.1"/>
    <property type="gene ID" value="Bo4g076650"/>
</dbReference>
<dbReference type="HOGENOM" id="CLU_2609368_0_0_1"/>
<keyword evidence="2" id="KW-1185">Reference proteome</keyword>
<accession>A0A0D3BUH4</accession>
<evidence type="ECO:0000313" key="2">
    <source>
        <dbReference type="Proteomes" id="UP000032141"/>
    </source>
</evidence>
<reference evidence="1" key="2">
    <citation type="submission" date="2015-03" db="UniProtKB">
        <authorList>
            <consortium name="EnsemblPlants"/>
        </authorList>
    </citation>
    <scope>IDENTIFICATION</scope>
</reference>
<protein>
    <submittedName>
        <fullName evidence="1">Uncharacterized protein</fullName>
    </submittedName>
</protein>
<sequence>MYCVQLSNFVFSDRNEDVKVIVAGDDDWLPQSPKVVFDKSKELGGKKMELMSFSKTVVDVMQEAKVSASKEAEVSQNIL</sequence>
<name>A0A0D3BUH4_BRAOL</name>
<evidence type="ECO:0000313" key="1">
    <source>
        <dbReference type="EnsemblPlants" id="Bo4g076650.1"/>
    </source>
</evidence>
<dbReference type="Proteomes" id="UP000032141">
    <property type="component" value="Chromosome C4"/>
</dbReference>
<dbReference type="AlphaFoldDB" id="A0A0D3BUH4"/>
<organism evidence="1 2">
    <name type="scientific">Brassica oleracea var. oleracea</name>
    <dbReference type="NCBI Taxonomy" id="109376"/>
    <lineage>
        <taxon>Eukaryota</taxon>
        <taxon>Viridiplantae</taxon>
        <taxon>Streptophyta</taxon>
        <taxon>Embryophyta</taxon>
        <taxon>Tracheophyta</taxon>
        <taxon>Spermatophyta</taxon>
        <taxon>Magnoliopsida</taxon>
        <taxon>eudicotyledons</taxon>
        <taxon>Gunneridae</taxon>
        <taxon>Pentapetalae</taxon>
        <taxon>rosids</taxon>
        <taxon>malvids</taxon>
        <taxon>Brassicales</taxon>
        <taxon>Brassicaceae</taxon>
        <taxon>Brassiceae</taxon>
        <taxon>Brassica</taxon>
    </lineage>
</organism>
<reference evidence="1 2" key="1">
    <citation type="journal article" date="2014" name="Genome Biol.">
        <title>Transcriptome and methylome profiling reveals relics of genome dominance in the mesopolyploid Brassica oleracea.</title>
        <authorList>
            <person name="Parkin I.A."/>
            <person name="Koh C."/>
            <person name="Tang H."/>
            <person name="Robinson S.J."/>
            <person name="Kagale S."/>
            <person name="Clarke W.E."/>
            <person name="Town C.D."/>
            <person name="Nixon J."/>
            <person name="Krishnakumar V."/>
            <person name="Bidwell S.L."/>
            <person name="Denoeud F."/>
            <person name="Belcram H."/>
            <person name="Links M.G."/>
            <person name="Just J."/>
            <person name="Clarke C."/>
            <person name="Bender T."/>
            <person name="Huebert T."/>
            <person name="Mason A.S."/>
            <person name="Pires J.C."/>
            <person name="Barker G."/>
            <person name="Moore J."/>
            <person name="Walley P.G."/>
            <person name="Manoli S."/>
            <person name="Batley J."/>
            <person name="Edwards D."/>
            <person name="Nelson M.N."/>
            <person name="Wang X."/>
            <person name="Paterson A.H."/>
            <person name="King G."/>
            <person name="Bancroft I."/>
            <person name="Chalhoub B."/>
            <person name="Sharpe A.G."/>
        </authorList>
    </citation>
    <scope>NUCLEOTIDE SEQUENCE</scope>
    <source>
        <strain evidence="1 2">cv. TO1000</strain>
    </source>
</reference>
<proteinExistence type="predicted"/>
<dbReference type="STRING" id="109376.A0A0D3BUH4"/>
<dbReference type="EnsemblPlants" id="Bo4g076650.1">
    <property type="protein sequence ID" value="Bo4g076650.1"/>
    <property type="gene ID" value="Bo4g076650"/>
</dbReference>